<evidence type="ECO:0000313" key="4">
    <source>
        <dbReference type="Proteomes" id="UP000198211"/>
    </source>
</evidence>
<comment type="caution">
    <text evidence="3">The sequence shown here is derived from an EMBL/GenBank/DDBJ whole genome shotgun (WGS) entry which is preliminary data.</text>
</comment>
<accession>A0A225VMZ7</accession>
<sequence length="370" mass="42177">GELRQSNLARDRLVRDGDHLDRQVRQLRSDIRDMEEFQHGQGDEITRLEAVISTLTHDAGDDPEVLRAQVLQLRTERNDFERHTISAREDLHHAEADRDRLRQEAIQADDEIRDLQEQVRVSERDQVRLDLCTARAAQLNDDLEVVRLELQGWEGRMADLQLAHDQLVELRDLAESDLAEADLLLTHLASRIRESQAARMPKRGGSPGGGSPLQLNPPLFPAEVSVPLYSTVKIFTTAEITPWDPVFVGTVPIVANDRGYFDQKLITGAKVLALMATEPWRMLGQNRPTPLTFDHNLHRRADTPLWRIAVSYAALEEDHLIAYWESTHYLEITNVTAAADPDLFIYHQDRRQRRIRVGESWRKLLGGGAS</sequence>
<organism evidence="3 4">
    <name type="scientific">Phytophthora megakarya</name>
    <dbReference type="NCBI Taxonomy" id="4795"/>
    <lineage>
        <taxon>Eukaryota</taxon>
        <taxon>Sar</taxon>
        <taxon>Stramenopiles</taxon>
        <taxon>Oomycota</taxon>
        <taxon>Peronosporomycetes</taxon>
        <taxon>Peronosporales</taxon>
        <taxon>Peronosporaceae</taxon>
        <taxon>Phytophthora</taxon>
    </lineage>
</organism>
<reference evidence="4" key="1">
    <citation type="submission" date="2017-03" db="EMBL/GenBank/DDBJ databases">
        <title>Phytopthora megakarya and P. palmivora, two closely related causual agents of cacao black pod achieved similar genome size and gene model numbers by different mechanisms.</title>
        <authorList>
            <person name="Ali S."/>
            <person name="Shao J."/>
            <person name="Larry D.J."/>
            <person name="Kronmiller B."/>
            <person name="Shen D."/>
            <person name="Strem M.D."/>
            <person name="Melnick R.L."/>
            <person name="Guiltinan M.J."/>
            <person name="Tyler B.M."/>
            <person name="Meinhardt L.W."/>
            <person name="Bailey B.A."/>
        </authorList>
    </citation>
    <scope>NUCLEOTIDE SEQUENCE [LARGE SCALE GENOMIC DNA]</scope>
    <source>
        <strain evidence="4">zdho120</strain>
    </source>
</reference>
<dbReference type="AlphaFoldDB" id="A0A225VMZ7"/>
<feature type="coiled-coil region" evidence="1">
    <location>
        <begin position="84"/>
        <end position="156"/>
    </location>
</feature>
<protein>
    <submittedName>
        <fullName evidence="3">Uncharacterized protein</fullName>
    </submittedName>
</protein>
<name>A0A225VMZ7_9STRA</name>
<dbReference type="OrthoDB" id="129434at2759"/>
<evidence type="ECO:0000256" key="1">
    <source>
        <dbReference type="SAM" id="Coils"/>
    </source>
</evidence>
<dbReference type="Proteomes" id="UP000198211">
    <property type="component" value="Unassembled WGS sequence"/>
</dbReference>
<evidence type="ECO:0000313" key="3">
    <source>
        <dbReference type="EMBL" id="OWZ06399.1"/>
    </source>
</evidence>
<proteinExistence type="predicted"/>
<gene>
    <name evidence="3" type="ORF">PHMEG_00021353</name>
</gene>
<dbReference type="EMBL" id="NBNE01003979">
    <property type="protein sequence ID" value="OWZ06399.1"/>
    <property type="molecule type" value="Genomic_DNA"/>
</dbReference>
<feature type="non-terminal residue" evidence="3">
    <location>
        <position position="1"/>
    </location>
</feature>
<evidence type="ECO:0000256" key="2">
    <source>
        <dbReference type="SAM" id="MobiDB-lite"/>
    </source>
</evidence>
<feature type="region of interest" description="Disordered" evidence="2">
    <location>
        <begin position="195"/>
        <end position="216"/>
    </location>
</feature>
<keyword evidence="4" id="KW-1185">Reference proteome</keyword>
<keyword evidence="1" id="KW-0175">Coiled coil</keyword>